<dbReference type="InterPro" id="IPR029028">
    <property type="entry name" value="Alpha/beta_knot_MTases"/>
</dbReference>
<evidence type="ECO:0000256" key="6">
    <source>
        <dbReference type="ARBA" id="ARBA00022679"/>
    </source>
</evidence>
<dbReference type="Pfam" id="PF04452">
    <property type="entry name" value="Methyltrans_RNA"/>
    <property type="match status" value="1"/>
</dbReference>
<evidence type="ECO:0000313" key="12">
    <source>
        <dbReference type="EMBL" id="TDO09848.1"/>
    </source>
</evidence>
<reference evidence="12 13" key="1">
    <citation type="submission" date="2019-03" db="EMBL/GenBank/DDBJ databases">
        <title>Freshwater and sediment microbial communities from various areas in North America, analyzing microbe dynamics in response to fracking.</title>
        <authorList>
            <person name="Lamendella R."/>
        </authorList>
    </citation>
    <scope>NUCLEOTIDE SEQUENCE [LARGE SCALE GENOMIC DNA]</scope>
    <source>
        <strain evidence="12 13">1_TX</strain>
    </source>
</reference>
<feature type="domain" description="Ribosomal RNA small subunit methyltransferase E methyltransferase" evidence="11">
    <location>
        <begin position="101"/>
        <end position="260"/>
    </location>
</feature>
<evidence type="ECO:0000256" key="4">
    <source>
        <dbReference type="ARBA" id="ARBA00022552"/>
    </source>
</evidence>
<evidence type="ECO:0000313" key="13">
    <source>
        <dbReference type="Proteomes" id="UP000295150"/>
    </source>
</evidence>
<dbReference type="GO" id="GO:0070475">
    <property type="term" value="P:rRNA base methylation"/>
    <property type="evidence" value="ECO:0007669"/>
    <property type="project" value="TreeGrafter"/>
</dbReference>
<evidence type="ECO:0000256" key="7">
    <source>
        <dbReference type="ARBA" id="ARBA00022691"/>
    </source>
</evidence>
<evidence type="ECO:0000259" key="11">
    <source>
        <dbReference type="Pfam" id="PF04452"/>
    </source>
</evidence>
<dbReference type="Gene3D" id="3.40.1280.10">
    <property type="match status" value="1"/>
</dbReference>
<comment type="subcellular location">
    <subcellularLocation>
        <location evidence="1 10">Cytoplasm</location>
    </subcellularLocation>
</comment>
<comment type="similarity">
    <text evidence="2 10">Belongs to the RNA methyltransferase RsmE family.</text>
</comment>
<keyword evidence="5 10" id="KW-0489">Methyltransferase</keyword>
<dbReference type="NCBIfam" id="TIGR00046">
    <property type="entry name" value="RsmE family RNA methyltransferase"/>
    <property type="match status" value="1"/>
</dbReference>
<evidence type="ECO:0000256" key="10">
    <source>
        <dbReference type="PIRNR" id="PIRNR015601"/>
    </source>
</evidence>
<comment type="catalytic activity">
    <reaction evidence="9 10">
        <text>uridine(1498) in 16S rRNA + S-adenosyl-L-methionine = N(3)-methyluridine(1498) in 16S rRNA + S-adenosyl-L-homocysteine + H(+)</text>
        <dbReference type="Rhea" id="RHEA:42920"/>
        <dbReference type="Rhea" id="RHEA-COMP:10283"/>
        <dbReference type="Rhea" id="RHEA-COMP:10284"/>
        <dbReference type="ChEBI" id="CHEBI:15378"/>
        <dbReference type="ChEBI" id="CHEBI:57856"/>
        <dbReference type="ChEBI" id="CHEBI:59789"/>
        <dbReference type="ChEBI" id="CHEBI:65315"/>
        <dbReference type="ChEBI" id="CHEBI:74502"/>
        <dbReference type="EC" id="2.1.1.193"/>
    </reaction>
</comment>
<keyword evidence="4 10" id="KW-0698">rRNA processing</keyword>
<keyword evidence="3 10" id="KW-0963">Cytoplasm</keyword>
<dbReference type="GO" id="GO:0005737">
    <property type="term" value="C:cytoplasm"/>
    <property type="evidence" value="ECO:0007669"/>
    <property type="project" value="UniProtKB-SubCell"/>
</dbReference>
<dbReference type="InterPro" id="IPR029026">
    <property type="entry name" value="tRNA_m1G_MTases_N"/>
</dbReference>
<evidence type="ECO:0000256" key="8">
    <source>
        <dbReference type="ARBA" id="ARBA00025699"/>
    </source>
</evidence>
<dbReference type="InterPro" id="IPR046886">
    <property type="entry name" value="RsmE_MTase_dom"/>
</dbReference>
<dbReference type="AlphaFoldDB" id="A0A4R6HNI4"/>
<dbReference type="Proteomes" id="UP000295150">
    <property type="component" value="Unassembled WGS sequence"/>
</dbReference>
<dbReference type="InterPro" id="IPR006700">
    <property type="entry name" value="RsmE"/>
</dbReference>
<evidence type="ECO:0000256" key="1">
    <source>
        <dbReference type="ARBA" id="ARBA00004496"/>
    </source>
</evidence>
<sequence length="261" mass="28991">MAIVHRDTDHARHSHHSVSNAARPMNLILLSPDDIENHRLARVNDPRRLAHLREVHRARPGDSLTLGIEGGRLGRGQLLTLDEQEACFDVTALDQSPPPGLPVHLVLALPRPRMLARTLEHVTALGVKHMTLLNTRRVEKSYWQSPELDAAKIRRHLVLGLEQARDTRLPEVTLAKGFRPFIEKQLPGLMTDRRGLVAHPGMPSDCPRGLDEPVLLVVGPEGGFIPWEVDQLLVAGCQGIHLGPRILRVETAVTALLARLF</sequence>
<evidence type="ECO:0000256" key="3">
    <source>
        <dbReference type="ARBA" id="ARBA00022490"/>
    </source>
</evidence>
<protein>
    <recommendedName>
        <fullName evidence="10">Ribosomal RNA small subunit methyltransferase E</fullName>
        <ecNumber evidence="10">2.1.1.193</ecNumber>
    </recommendedName>
</protein>
<name>A0A4R6HNI4_9GAMM</name>
<proteinExistence type="inferred from homology"/>
<gene>
    <name evidence="12" type="ORF">DFO68_106104</name>
</gene>
<comment type="caution">
    <text evidence="12">The sequence shown here is derived from an EMBL/GenBank/DDBJ whole genome shotgun (WGS) entry which is preliminary data.</text>
</comment>
<keyword evidence="6 10" id="KW-0808">Transferase</keyword>
<accession>A0A4R6HNI4</accession>
<dbReference type="CDD" id="cd18084">
    <property type="entry name" value="RsmE-like"/>
    <property type="match status" value="1"/>
</dbReference>
<dbReference type="PANTHER" id="PTHR30027:SF3">
    <property type="entry name" value="16S RRNA (URACIL(1498)-N(3))-METHYLTRANSFERASE"/>
    <property type="match status" value="1"/>
</dbReference>
<dbReference type="GO" id="GO:0070042">
    <property type="term" value="F:rRNA (uridine-N3-)-methyltransferase activity"/>
    <property type="evidence" value="ECO:0007669"/>
    <property type="project" value="TreeGrafter"/>
</dbReference>
<evidence type="ECO:0000256" key="5">
    <source>
        <dbReference type="ARBA" id="ARBA00022603"/>
    </source>
</evidence>
<organism evidence="12 13">
    <name type="scientific">Halomonas ventosae</name>
    <dbReference type="NCBI Taxonomy" id="229007"/>
    <lineage>
        <taxon>Bacteria</taxon>
        <taxon>Pseudomonadati</taxon>
        <taxon>Pseudomonadota</taxon>
        <taxon>Gammaproteobacteria</taxon>
        <taxon>Oceanospirillales</taxon>
        <taxon>Halomonadaceae</taxon>
        <taxon>Halomonas</taxon>
    </lineage>
</organism>
<dbReference type="EC" id="2.1.1.193" evidence="10"/>
<dbReference type="SUPFAM" id="SSF75217">
    <property type="entry name" value="alpha/beta knot"/>
    <property type="match status" value="1"/>
</dbReference>
<evidence type="ECO:0000256" key="2">
    <source>
        <dbReference type="ARBA" id="ARBA00005528"/>
    </source>
</evidence>
<dbReference type="PIRSF" id="PIRSF015601">
    <property type="entry name" value="MTase_slr0722"/>
    <property type="match status" value="1"/>
</dbReference>
<dbReference type="NCBIfam" id="NF008700">
    <property type="entry name" value="PRK11713.5-4"/>
    <property type="match status" value="1"/>
</dbReference>
<comment type="function">
    <text evidence="8 10">Specifically methylates the N3 position of the uracil ring of uridine 1498 (m3U1498) in 16S rRNA. Acts on the fully assembled 30S ribosomal subunit.</text>
</comment>
<dbReference type="EMBL" id="SNWH01000006">
    <property type="protein sequence ID" value="TDO09848.1"/>
    <property type="molecule type" value="Genomic_DNA"/>
</dbReference>
<keyword evidence="13" id="KW-1185">Reference proteome</keyword>
<evidence type="ECO:0000256" key="9">
    <source>
        <dbReference type="ARBA" id="ARBA00047944"/>
    </source>
</evidence>
<dbReference type="PANTHER" id="PTHR30027">
    <property type="entry name" value="RIBOSOMAL RNA SMALL SUBUNIT METHYLTRANSFERASE E"/>
    <property type="match status" value="1"/>
</dbReference>
<keyword evidence="7 10" id="KW-0949">S-adenosyl-L-methionine</keyword>